<evidence type="ECO:0000256" key="3">
    <source>
        <dbReference type="ARBA" id="ARBA00022989"/>
    </source>
</evidence>
<dbReference type="AlphaFoldDB" id="A0A5M6CJZ8"/>
<feature type="transmembrane region" description="Helical" evidence="5">
    <location>
        <begin position="20"/>
        <end position="47"/>
    </location>
</feature>
<comment type="subcellular location">
    <subcellularLocation>
        <location evidence="1">Membrane</location>
        <topology evidence="1">Multi-pass membrane protein</topology>
    </subcellularLocation>
</comment>
<accession>A0A5M6CJZ8</accession>
<feature type="transmembrane region" description="Helical" evidence="5">
    <location>
        <begin position="192"/>
        <end position="209"/>
    </location>
</feature>
<evidence type="ECO:0000256" key="1">
    <source>
        <dbReference type="ARBA" id="ARBA00004141"/>
    </source>
</evidence>
<protein>
    <recommendedName>
        <fullName evidence="6">O-antigen ligase-related domain-containing protein</fullName>
    </recommendedName>
</protein>
<dbReference type="GO" id="GO:0016020">
    <property type="term" value="C:membrane"/>
    <property type="evidence" value="ECO:0007669"/>
    <property type="project" value="UniProtKB-SubCell"/>
</dbReference>
<keyword evidence="4 5" id="KW-0472">Membrane</keyword>
<feature type="transmembrane region" description="Helical" evidence="5">
    <location>
        <begin position="121"/>
        <end position="142"/>
    </location>
</feature>
<evidence type="ECO:0000313" key="7">
    <source>
        <dbReference type="EMBL" id="KAA5533439.1"/>
    </source>
</evidence>
<feature type="transmembrane region" description="Helical" evidence="5">
    <location>
        <begin position="162"/>
        <end position="180"/>
    </location>
</feature>
<proteinExistence type="predicted"/>
<dbReference type="InterPro" id="IPR007016">
    <property type="entry name" value="O-antigen_ligase-rel_domated"/>
</dbReference>
<organism evidence="7 8">
    <name type="scientific">Taibaiella lutea</name>
    <dbReference type="NCBI Taxonomy" id="2608001"/>
    <lineage>
        <taxon>Bacteria</taxon>
        <taxon>Pseudomonadati</taxon>
        <taxon>Bacteroidota</taxon>
        <taxon>Chitinophagia</taxon>
        <taxon>Chitinophagales</taxon>
        <taxon>Chitinophagaceae</taxon>
        <taxon>Taibaiella</taxon>
    </lineage>
</organism>
<feature type="transmembrane region" description="Helical" evidence="5">
    <location>
        <begin position="90"/>
        <end position="109"/>
    </location>
</feature>
<evidence type="ECO:0000259" key="6">
    <source>
        <dbReference type="Pfam" id="PF04932"/>
    </source>
</evidence>
<feature type="domain" description="O-antigen ligase-related" evidence="6">
    <location>
        <begin position="204"/>
        <end position="357"/>
    </location>
</feature>
<feature type="transmembrane region" description="Helical" evidence="5">
    <location>
        <begin position="67"/>
        <end position="84"/>
    </location>
</feature>
<reference evidence="7 8" key="1">
    <citation type="submission" date="2019-09" db="EMBL/GenBank/DDBJ databases">
        <title>Genome sequence and assembly of Taibaiella sp.</title>
        <authorList>
            <person name="Chhetri G."/>
        </authorList>
    </citation>
    <scope>NUCLEOTIDE SEQUENCE [LARGE SCALE GENOMIC DNA]</scope>
    <source>
        <strain evidence="7 8">KVB11</strain>
    </source>
</reference>
<gene>
    <name evidence="7" type="ORF">F0919_12935</name>
</gene>
<sequence length="423" mass="48070">MPKEFYHRNEHSLKWQDWVSCLSCLLMLGGMVFSRLLLSVGMILLFLNALHPNQIKECWQKFKASRFAWASLSFFIAYLISGFWSEDKSSWLSVIQTKLPFLFFPFAMFSLPLKNNKWLKIVGFGLFIFLLGGMCYSFYFAIFQPDSISAIGHMPSPMEGDYIRFTIVIVLALMFFVFFINNSNQLKLPKAVAGLLIVWALIAVAYIHIQAAKSGIVAFSILSVAFILDYGIRQKKFGAMIIYLGLFAAGEYAFSKTPSVSTQINRFTDEKKVIEIPNDTAVANQTGSVILRLNSYKVASKIIKQHPVAGVGAGDVKQEMDKLYVRDFPKLNVDARIIPHNEFLCGAMAIGIVLSLLTLIPMVFFPWLEKNNSRSIYFITTWVILLFGLMIEPMLEVQFGIFVFLFFIYLWTDIPINKSNVSP</sequence>
<name>A0A5M6CJZ8_9BACT</name>
<dbReference type="PANTHER" id="PTHR37422:SF17">
    <property type="entry name" value="O-ANTIGEN LIGASE"/>
    <property type="match status" value="1"/>
</dbReference>
<dbReference type="Proteomes" id="UP000323632">
    <property type="component" value="Unassembled WGS sequence"/>
</dbReference>
<feature type="transmembrane region" description="Helical" evidence="5">
    <location>
        <begin position="397"/>
        <end position="416"/>
    </location>
</feature>
<keyword evidence="8" id="KW-1185">Reference proteome</keyword>
<evidence type="ECO:0000256" key="2">
    <source>
        <dbReference type="ARBA" id="ARBA00022692"/>
    </source>
</evidence>
<keyword evidence="2 5" id="KW-0812">Transmembrane</keyword>
<feature type="transmembrane region" description="Helical" evidence="5">
    <location>
        <begin position="215"/>
        <end position="232"/>
    </location>
</feature>
<keyword evidence="3 5" id="KW-1133">Transmembrane helix</keyword>
<dbReference type="RefSeq" id="WP_150033186.1">
    <property type="nucleotide sequence ID" value="NZ_VWSH01000003.1"/>
</dbReference>
<feature type="transmembrane region" description="Helical" evidence="5">
    <location>
        <begin position="347"/>
        <end position="368"/>
    </location>
</feature>
<dbReference type="PANTHER" id="PTHR37422">
    <property type="entry name" value="TEICHURONIC ACID BIOSYNTHESIS PROTEIN TUAE"/>
    <property type="match status" value="1"/>
</dbReference>
<evidence type="ECO:0000256" key="5">
    <source>
        <dbReference type="SAM" id="Phobius"/>
    </source>
</evidence>
<evidence type="ECO:0000313" key="8">
    <source>
        <dbReference type="Proteomes" id="UP000323632"/>
    </source>
</evidence>
<feature type="transmembrane region" description="Helical" evidence="5">
    <location>
        <begin position="375"/>
        <end position="391"/>
    </location>
</feature>
<dbReference type="InterPro" id="IPR051533">
    <property type="entry name" value="WaaL-like"/>
</dbReference>
<evidence type="ECO:0000256" key="4">
    <source>
        <dbReference type="ARBA" id="ARBA00023136"/>
    </source>
</evidence>
<comment type="caution">
    <text evidence="7">The sequence shown here is derived from an EMBL/GenBank/DDBJ whole genome shotgun (WGS) entry which is preliminary data.</text>
</comment>
<dbReference type="EMBL" id="VWSH01000003">
    <property type="protein sequence ID" value="KAA5533439.1"/>
    <property type="molecule type" value="Genomic_DNA"/>
</dbReference>
<dbReference type="Pfam" id="PF04932">
    <property type="entry name" value="Wzy_C"/>
    <property type="match status" value="1"/>
</dbReference>